<dbReference type="InterPro" id="IPR052394">
    <property type="entry name" value="LRR-containing"/>
</dbReference>
<accession>A0A9W7GC50</accession>
<dbReference type="EMBL" id="BRYA01001184">
    <property type="protein sequence ID" value="GMI40152.1"/>
    <property type="molecule type" value="Genomic_DNA"/>
</dbReference>
<dbReference type="Proteomes" id="UP001165065">
    <property type="component" value="Unassembled WGS sequence"/>
</dbReference>
<dbReference type="PANTHER" id="PTHR24114">
    <property type="entry name" value="LEUCINE RICH REPEAT FAMILY PROTEIN"/>
    <property type="match status" value="1"/>
</dbReference>
<evidence type="ECO:0000256" key="2">
    <source>
        <dbReference type="SAM" id="MobiDB-lite"/>
    </source>
</evidence>
<sequence length="407" mass="46431">MNEENLFSEFEDLEASTDNKSDAVDDDEDYLPPRKLASEMNHNELMAQLKDRGAPIKGFEDEDADTLQKLLDKEYEEELEQKRLERKEARALAAKQAGLQKRRLLMETLIQEEVIEIEKDNRIEFWLELIKNNMSPSTARINLNAVTARSLAKAIFSTSSIVALDVSRMKLTDKAGAYLCRALRNNRSIVKLDLEANNFGPMTCATLSDSLLKNDVVKHVNLESNSLVKGESGHDVSGIQAMANMFAHNKTLVYLNLWRCNVQSEGGQILVNGLENNDTIIFFELGNNGLGQNQQKKLGKLLERNQNNYEQKQDEYIEAQRIQAEKDAVIKAEQDAIAKKDELAQWMNDQKIQRASNRRKEMEEAMKKKRAEEEEKRAKEEEERKKAAEEEAAKAAKKAKKKGKKKK</sequence>
<dbReference type="InterPro" id="IPR032675">
    <property type="entry name" value="LRR_dom_sf"/>
</dbReference>
<dbReference type="AlphaFoldDB" id="A0A9W7GC50"/>
<comment type="caution">
    <text evidence="3">The sequence shown here is derived from an EMBL/GenBank/DDBJ whole genome shotgun (WGS) entry which is preliminary data.</text>
</comment>
<dbReference type="SUPFAM" id="SSF52047">
    <property type="entry name" value="RNI-like"/>
    <property type="match status" value="1"/>
</dbReference>
<keyword evidence="1" id="KW-0175">Coiled coil</keyword>
<feature type="region of interest" description="Disordered" evidence="2">
    <location>
        <begin position="349"/>
        <end position="407"/>
    </location>
</feature>
<feature type="coiled-coil region" evidence="1">
    <location>
        <begin position="295"/>
        <end position="322"/>
    </location>
</feature>
<proteinExistence type="predicted"/>
<evidence type="ECO:0000313" key="3">
    <source>
        <dbReference type="EMBL" id="GMI40152.1"/>
    </source>
</evidence>
<protein>
    <submittedName>
        <fullName evidence="3">Uncharacterized protein</fullName>
    </submittedName>
</protein>
<gene>
    <name evidence="3" type="ORF">TrCOL_g12840</name>
</gene>
<dbReference type="Gene3D" id="3.80.10.10">
    <property type="entry name" value="Ribonuclease Inhibitor"/>
    <property type="match status" value="2"/>
</dbReference>
<organism evidence="3 4">
    <name type="scientific">Triparma columacea</name>
    <dbReference type="NCBI Taxonomy" id="722753"/>
    <lineage>
        <taxon>Eukaryota</taxon>
        <taxon>Sar</taxon>
        <taxon>Stramenopiles</taxon>
        <taxon>Ochrophyta</taxon>
        <taxon>Bolidophyceae</taxon>
        <taxon>Parmales</taxon>
        <taxon>Triparmaceae</taxon>
        <taxon>Triparma</taxon>
    </lineage>
</organism>
<dbReference type="OrthoDB" id="120976at2759"/>
<feature type="compositionally biased region" description="Basic and acidic residues" evidence="2">
    <location>
        <begin position="358"/>
        <end position="394"/>
    </location>
</feature>
<dbReference type="SMART" id="SM00368">
    <property type="entry name" value="LRR_RI"/>
    <property type="match status" value="3"/>
</dbReference>
<dbReference type="PANTHER" id="PTHR24114:SF2">
    <property type="entry name" value="F-BOX DOMAIN-CONTAINING PROTEIN-RELATED"/>
    <property type="match status" value="1"/>
</dbReference>
<feature type="region of interest" description="Disordered" evidence="2">
    <location>
        <begin position="1"/>
        <end position="31"/>
    </location>
</feature>
<evidence type="ECO:0000313" key="4">
    <source>
        <dbReference type="Proteomes" id="UP001165065"/>
    </source>
</evidence>
<name>A0A9W7GC50_9STRA</name>
<keyword evidence="4" id="KW-1185">Reference proteome</keyword>
<feature type="compositionally biased region" description="Basic residues" evidence="2">
    <location>
        <begin position="395"/>
        <end position="407"/>
    </location>
</feature>
<evidence type="ECO:0000256" key="1">
    <source>
        <dbReference type="SAM" id="Coils"/>
    </source>
</evidence>
<reference evidence="4" key="1">
    <citation type="journal article" date="2023" name="Commun. Biol.">
        <title>Genome analysis of Parmales, the sister group of diatoms, reveals the evolutionary specialization of diatoms from phago-mixotrophs to photoautotrophs.</title>
        <authorList>
            <person name="Ban H."/>
            <person name="Sato S."/>
            <person name="Yoshikawa S."/>
            <person name="Yamada K."/>
            <person name="Nakamura Y."/>
            <person name="Ichinomiya M."/>
            <person name="Sato N."/>
            <person name="Blanc-Mathieu R."/>
            <person name="Endo H."/>
            <person name="Kuwata A."/>
            <person name="Ogata H."/>
        </authorList>
    </citation>
    <scope>NUCLEOTIDE SEQUENCE [LARGE SCALE GENOMIC DNA]</scope>
</reference>